<evidence type="ECO:0000313" key="1">
    <source>
        <dbReference type="EMBL" id="WUG92305.1"/>
    </source>
</evidence>
<protein>
    <recommendedName>
        <fullName evidence="3">DUF3168 domain-containing protein</fullName>
    </recommendedName>
</protein>
<accession>A0ABZ1NLM5</accession>
<reference evidence="1 2" key="1">
    <citation type="submission" date="2022-10" db="EMBL/GenBank/DDBJ databases">
        <title>The complete genomes of actinobacterial strains from the NBC collection.</title>
        <authorList>
            <person name="Joergensen T.S."/>
            <person name="Alvarez Arevalo M."/>
            <person name="Sterndorff E.B."/>
            <person name="Faurdal D."/>
            <person name="Vuksanovic O."/>
            <person name="Mourched A.-S."/>
            <person name="Charusanti P."/>
            <person name="Shaw S."/>
            <person name="Blin K."/>
            <person name="Weber T."/>
        </authorList>
    </citation>
    <scope>NUCLEOTIDE SEQUENCE [LARGE SCALE GENOMIC DNA]</scope>
    <source>
        <strain evidence="1 2">NBC_00456</strain>
    </source>
</reference>
<evidence type="ECO:0000313" key="2">
    <source>
        <dbReference type="Proteomes" id="UP001341259"/>
    </source>
</evidence>
<keyword evidence="2" id="KW-1185">Reference proteome</keyword>
<gene>
    <name evidence="1" type="ORF">OHB29_04310</name>
</gene>
<sequence>MWPDIEAELIARLAAVLGVRHLTDLPANLLDVLPVNQVQRVGGEDDGIRLDRALVTVDSYAADRAGASLLARRTRHELIERLPGVQTARAVFGRVATISAPAWRPYENTALRRMGATYEIYFHPVS</sequence>
<proteinExistence type="predicted"/>
<organism evidence="1 2">
    <name type="scientific">Streptomyces violaceus</name>
    <name type="common">Streptomyces venezuelae</name>
    <dbReference type="NCBI Taxonomy" id="1936"/>
    <lineage>
        <taxon>Bacteria</taxon>
        <taxon>Bacillati</taxon>
        <taxon>Actinomycetota</taxon>
        <taxon>Actinomycetes</taxon>
        <taxon>Kitasatosporales</taxon>
        <taxon>Streptomycetaceae</taxon>
        <taxon>Streptomyces</taxon>
    </lineage>
</organism>
<dbReference type="Proteomes" id="UP001341259">
    <property type="component" value="Chromosome"/>
</dbReference>
<dbReference type="RefSeq" id="WP_328336727.1">
    <property type="nucleotide sequence ID" value="NZ_CP107906.1"/>
</dbReference>
<evidence type="ECO:0008006" key="3">
    <source>
        <dbReference type="Google" id="ProtNLM"/>
    </source>
</evidence>
<dbReference type="EMBL" id="CP107906">
    <property type="protein sequence ID" value="WUG92305.1"/>
    <property type="molecule type" value="Genomic_DNA"/>
</dbReference>
<name>A0ABZ1NLM5_STRVL</name>